<dbReference type="KEGG" id="vhy:G7082_03715"/>
<reference evidence="7 8" key="1">
    <citation type="submission" date="2020-03" db="EMBL/GenBank/DDBJ databases">
        <title>Vagococcus sp. nov., isolated from beetles.</title>
        <authorList>
            <person name="Hyun D.-W."/>
            <person name="Bae J.-W."/>
        </authorList>
    </citation>
    <scope>NUCLEOTIDE SEQUENCE [LARGE SCALE GENOMIC DNA]</scope>
    <source>
        <strain evidence="7 8">HDW17B</strain>
    </source>
</reference>
<evidence type="ECO:0000256" key="5">
    <source>
        <dbReference type="ARBA" id="ARBA00022989"/>
    </source>
</evidence>
<dbReference type="InterPro" id="IPR016940">
    <property type="entry name" value="ComGC"/>
</dbReference>
<evidence type="ECO:0000256" key="4">
    <source>
        <dbReference type="ARBA" id="ARBA00022692"/>
    </source>
</evidence>
<proteinExistence type="predicted"/>
<keyword evidence="4" id="KW-0812">Transmembrane</keyword>
<dbReference type="EMBL" id="CP049887">
    <property type="protein sequence ID" value="QIL49731.1"/>
    <property type="molecule type" value="Genomic_DNA"/>
</dbReference>
<dbReference type="GO" id="GO:0005886">
    <property type="term" value="C:plasma membrane"/>
    <property type="evidence" value="ECO:0007669"/>
    <property type="project" value="UniProtKB-SubCell"/>
</dbReference>
<keyword evidence="2" id="KW-1003">Cell membrane</keyword>
<keyword evidence="3" id="KW-0488">Methylation</keyword>
<dbReference type="SUPFAM" id="SSF54523">
    <property type="entry name" value="Pili subunits"/>
    <property type="match status" value="1"/>
</dbReference>
<sequence length="81" mass="9217">MLIVMFVIAVLIVLFVPNLMKQTGKISSDGDIALEKVIEAQSEMYFLENNKRPETTQQLVDGKYISKEQKKKADELSIEVK</sequence>
<gene>
    <name evidence="7" type="ORF">G7082_03715</name>
</gene>
<evidence type="ECO:0000313" key="7">
    <source>
        <dbReference type="EMBL" id="QIL49731.1"/>
    </source>
</evidence>
<keyword evidence="6" id="KW-0472">Membrane</keyword>
<evidence type="ECO:0000313" key="8">
    <source>
        <dbReference type="Proteomes" id="UP000501747"/>
    </source>
</evidence>
<evidence type="ECO:0000256" key="2">
    <source>
        <dbReference type="ARBA" id="ARBA00022475"/>
    </source>
</evidence>
<keyword evidence="5" id="KW-1133">Transmembrane helix</keyword>
<evidence type="ECO:0000256" key="6">
    <source>
        <dbReference type="ARBA" id="ARBA00023136"/>
    </source>
</evidence>
<keyword evidence="8" id="KW-1185">Reference proteome</keyword>
<dbReference type="AlphaFoldDB" id="A0A6G8AXA3"/>
<protein>
    <submittedName>
        <fullName evidence="7">Competence protein ComG</fullName>
    </submittedName>
</protein>
<dbReference type="Proteomes" id="UP000501747">
    <property type="component" value="Chromosome"/>
</dbReference>
<dbReference type="GO" id="GO:0030420">
    <property type="term" value="P:establishment of competence for transformation"/>
    <property type="evidence" value="ECO:0007669"/>
    <property type="project" value="InterPro"/>
</dbReference>
<evidence type="ECO:0000256" key="3">
    <source>
        <dbReference type="ARBA" id="ARBA00022481"/>
    </source>
</evidence>
<name>A0A6G8AXA3_9ENTE</name>
<dbReference type="NCBIfam" id="NF040999">
    <property type="entry name" value="pilin_ComGC"/>
    <property type="match status" value="1"/>
</dbReference>
<organism evidence="7 8">
    <name type="scientific">Vagococcus hydrophili</name>
    <dbReference type="NCBI Taxonomy" id="2714947"/>
    <lineage>
        <taxon>Bacteria</taxon>
        <taxon>Bacillati</taxon>
        <taxon>Bacillota</taxon>
        <taxon>Bacilli</taxon>
        <taxon>Lactobacillales</taxon>
        <taxon>Enterococcaceae</taxon>
        <taxon>Vagococcus</taxon>
    </lineage>
</organism>
<dbReference type="InterPro" id="IPR045584">
    <property type="entry name" value="Pilin-like"/>
</dbReference>
<evidence type="ECO:0000256" key="1">
    <source>
        <dbReference type="ARBA" id="ARBA00004162"/>
    </source>
</evidence>
<accession>A0A6G8AXA3</accession>
<comment type="subcellular location">
    <subcellularLocation>
        <location evidence="1">Cell membrane</location>
        <topology evidence="1">Single-pass membrane protein</topology>
    </subcellularLocation>
</comment>